<dbReference type="GO" id="GO:0005634">
    <property type="term" value="C:nucleus"/>
    <property type="evidence" value="ECO:0007669"/>
    <property type="project" value="UniProtKB-SubCell"/>
</dbReference>
<gene>
    <name evidence="8" type="ORF">BT93_L5605</name>
</gene>
<keyword evidence="3" id="KW-0238">DNA-binding</keyword>
<dbReference type="PANTHER" id="PTHR45764:SF52">
    <property type="entry name" value="BASIC LEUCINE ZIPPER 4"/>
    <property type="match status" value="1"/>
</dbReference>
<dbReference type="FunFam" id="1.20.5.170:FF:000020">
    <property type="entry name" value="BZIP transcription factor"/>
    <property type="match status" value="1"/>
</dbReference>
<keyword evidence="4" id="KW-0804">Transcription</keyword>
<comment type="subcellular location">
    <subcellularLocation>
        <location evidence="1">Nucleus</location>
    </subcellularLocation>
</comment>
<dbReference type="PROSITE" id="PS50217">
    <property type="entry name" value="BZIP"/>
    <property type="match status" value="1"/>
</dbReference>
<dbReference type="PROSITE" id="PS00036">
    <property type="entry name" value="BZIP_BASIC"/>
    <property type="match status" value="1"/>
</dbReference>
<feature type="domain" description="BZIP" evidence="7">
    <location>
        <begin position="58"/>
        <end position="105"/>
    </location>
</feature>
<sequence length="149" mass="17181">MFCSDADPVHLQLPVLENGFTYSELEEILSVLDSESHVSPNNSGSEGSNRTLSSSTEDDRKRRRMLSNREAARRSRWRKKQHLEDLTDEQTRLGAVNRELKSQLDYAVSRLFAVQTENECLRSEHASLSTRLSDLRWILLAMQNHIIPR</sequence>
<keyword evidence="5" id="KW-0539">Nucleus</keyword>
<keyword evidence="9" id="KW-1185">Reference proteome</keyword>
<dbReference type="InterPro" id="IPR004827">
    <property type="entry name" value="bZIP"/>
</dbReference>
<protein>
    <recommendedName>
        <fullName evidence="7">BZIP domain-containing protein</fullName>
    </recommendedName>
</protein>
<dbReference type="GO" id="GO:0000976">
    <property type="term" value="F:transcription cis-regulatory region binding"/>
    <property type="evidence" value="ECO:0007669"/>
    <property type="project" value="TreeGrafter"/>
</dbReference>
<dbReference type="EMBL" id="MU089620">
    <property type="protein sequence ID" value="KAF7850350.1"/>
    <property type="molecule type" value="Genomic_DNA"/>
</dbReference>
<dbReference type="GO" id="GO:0003700">
    <property type="term" value="F:DNA-binding transcription factor activity"/>
    <property type="evidence" value="ECO:0007669"/>
    <property type="project" value="InterPro"/>
</dbReference>
<dbReference type="InterPro" id="IPR045314">
    <property type="entry name" value="bZIP_plant_GBF1"/>
</dbReference>
<reference evidence="8" key="1">
    <citation type="submission" date="2020-05" db="EMBL/GenBank/DDBJ databases">
        <title>WGS assembly of Corymbia citriodora subspecies variegata.</title>
        <authorList>
            <person name="Barry K."/>
            <person name="Hundley H."/>
            <person name="Shu S."/>
            <person name="Jenkins J."/>
            <person name="Grimwood J."/>
            <person name="Baten A."/>
        </authorList>
    </citation>
    <scope>NUCLEOTIDE SEQUENCE</scope>
    <source>
        <strain evidence="8">CV2-018</strain>
    </source>
</reference>
<dbReference type="CDD" id="cd14702">
    <property type="entry name" value="bZIP_plant_GBF1"/>
    <property type="match status" value="1"/>
</dbReference>
<evidence type="ECO:0000259" key="7">
    <source>
        <dbReference type="PROSITE" id="PS50217"/>
    </source>
</evidence>
<organism evidence="8 9">
    <name type="scientific">Corymbia citriodora subsp. variegata</name>
    <dbReference type="NCBI Taxonomy" id="360336"/>
    <lineage>
        <taxon>Eukaryota</taxon>
        <taxon>Viridiplantae</taxon>
        <taxon>Streptophyta</taxon>
        <taxon>Embryophyta</taxon>
        <taxon>Tracheophyta</taxon>
        <taxon>Spermatophyta</taxon>
        <taxon>Magnoliopsida</taxon>
        <taxon>eudicotyledons</taxon>
        <taxon>Gunneridae</taxon>
        <taxon>Pentapetalae</taxon>
        <taxon>rosids</taxon>
        <taxon>malvids</taxon>
        <taxon>Myrtales</taxon>
        <taxon>Myrtaceae</taxon>
        <taxon>Myrtoideae</taxon>
        <taxon>Eucalypteae</taxon>
        <taxon>Corymbia</taxon>
    </lineage>
</organism>
<dbReference type="PANTHER" id="PTHR45764">
    <property type="entry name" value="BZIP TRANSCRIPTION FACTOR 44"/>
    <property type="match status" value="1"/>
</dbReference>
<dbReference type="AlphaFoldDB" id="A0A8T0CS42"/>
<evidence type="ECO:0000256" key="6">
    <source>
        <dbReference type="SAM" id="MobiDB-lite"/>
    </source>
</evidence>
<name>A0A8T0CS42_CORYI</name>
<comment type="caution">
    <text evidence="8">The sequence shown here is derived from an EMBL/GenBank/DDBJ whole genome shotgun (WGS) entry which is preliminary data.</text>
</comment>
<evidence type="ECO:0000256" key="4">
    <source>
        <dbReference type="ARBA" id="ARBA00023163"/>
    </source>
</evidence>
<evidence type="ECO:0000256" key="5">
    <source>
        <dbReference type="ARBA" id="ARBA00023242"/>
    </source>
</evidence>
<dbReference type="Gramene" id="rna-gnl|WGS:JABURB|Cocit.L5605.1">
    <property type="protein sequence ID" value="cds-KAF7850350.1"/>
    <property type="gene ID" value="gene-BT93_L5605"/>
</dbReference>
<evidence type="ECO:0000256" key="3">
    <source>
        <dbReference type="ARBA" id="ARBA00023125"/>
    </source>
</evidence>
<evidence type="ECO:0000256" key="1">
    <source>
        <dbReference type="ARBA" id="ARBA00004123"/>
    </source>
</evidence>
<evidence type="ECO:0000313" key="9">
    <source>
        <dbReference type="Proteomes" id="UP000806378"/>
    </source>
</evidence>
<proteinExistence type="predicted"/>
<dbReference type="Gene3D" id="1.20.5.170">
    <property type="match status" value="1"/>
</dbReference>
<dbReference type="InterPro" id="IPR046347">
    <property type="entry name" value="bZIP_sf"/>
</dbReference>
<evidence type="ECO:0000256" key="2">
    <source>
        <dbReference type="ARBA" id="ARBA00023015"/>
    </source>
</evidence>
<dbReference type="OrthoDB" id="551672at2759"/>
<evidence type="ECO:0000313" key="8">
    <source>
        <dbReference type="EMBL" id="KAF7850350.1"/>
    </source>
</evidence>
<dbReference type="GO" id="GO:0046982">
    <property type="term" value="F:protein heterodimerization activity"/>
    <property type="evidence" value="ECO:0007669"/>
    <property type="project" value="UniProtKB-ARBA"/>
</dbReference>
<dbReference type="Pfam" id="PF00170">
    <property type="entry name" value="bZIP_1"/>
    <property type="match status" value="1"/>
</dbReference>
<feature type="region of interest" description="Disordered" evidence="6">
    <location>
        <begin position="35"/>
        <end position="80"/>
    </location>
</feature>
<dbReference type="GO" id="GO:0045893">
    <property type="term" value="P:positive regulation of DNA-templated transcription"/>
    <property type="evidence" value="ECO:0007669"/>
    <property type="project" value="TreeGrafter"/>
</dbReference>
<accession>A0A8T0CS42</accession>
<dbReference type="SUPFAM" id="SSF57959">
    <property type="entry name" value="Leucine zipper domain"/>
    <property type="match status" value="1"/>
</dbReference>
<keyword evidence="2" id="KW-0805">Transcription regulation</keyword>
<dbReference type="SMART" id="SM00338">
    <property type="entry name" value="BRLZ"/>
    <property type="match status" value="1"/>
</dbReference>
<dbReference type="Proteomes" id="UP000806378">
    <property type="component" value="Unassembled WGS sequence"/>
</dbReference>
<feature type="compositionally biased region" description="Polar residues" evidence="6">
    <location>
        <begin position="37"/>
        <end position="55"/>
    </location>
</feature>